<dbReference type="Pfam" id="PF19314">
    <property type="entry name" value="DUF5917"/>
    <property type="match status" value="1"/>
</dbReference>
<dbReference type="Pfam" id="PF10257">
    <property type="entry name" value="RAI16-like"/>
    <property type="match status" value="1"/>
</dbReference>
<dbReference type="InterPro" id="IPR045669">
    <property type="entry name" value="FHIP_C"/>
</dbReference>
<dbReference type="InterPro" id="IPR045668">
    <property type="entry name" value="FHIP_KELAA_motif"/>
</dbReference>
<evidence type="ECO:0000313" key="4">
    <source>
        <dbReference type="EMBL" id="KAK3794865.1"/>
    </source>
</evidence>
<evidence type="ECO:0000313" key="5">
    <source>
        <dbReference type="Proteomes" id="UP001283361"/>
    </source>
</evidence>
<evidence type="ECO:0000259" key="3">
    <source>
        <dbReference type="Pfam" id="PF19314"/>
    </source>
</evidence>
<feature type="domain" description="FHF complex subunit HOOK-interacting protein C-terminal" evidence="3">
    <location>
        <begin position="968"/>
        <end position="1060"/>
    </location>
</feature>
<evidence type="ECO:0000256" key="2">
    <source>
        <dbReference type="SAM" id="MobiDB-lite"/>
    </source>
</evidence>
<feature type="region of interest" description="Disordered" evidence="2">
    <location>
        <begin position="854"/>
        <end position="906"/>
    </location>
</feature>
<feature type="region of interest" description="Disordered" evidence="2">
    <location>
        <begin position="1"/>
        <end position="23"/>
    </location>
</feature>
<reference evidence="4" key="1">
    <citation type="journal article" date="2023" name="G3 (Bethesda)">
        <title>A reference genome for the long-term kleptoplast-retaining sea slug Elysia crispata morphotype clarki.</title>
        <authorList>
            <person name="Eastman K.E."/>
            <person name="Pendleton A.L."/>
            <person name="Shaikh M.A."/>
            <person name="Suttiyut T."/>
            <person name="Ogas R."/>
            <person name="Tomko P."/>
            <person name="Gavelis G."/>
            <person name="Widhalm J.R."/>
            <person name="Wisecaver J.H."/>
        </authorList>
    </citation>
    <scope>NUCLEOTIDE SEQUENCE</scope>
    <source>
        <strain evidence="4">ECLA1</strain>
    </source>
</reference>
<feature type="compositionally biased region" description="Basic and acidic residues" evidence="2">
    <location>
        <begin position="604"/>
        <end position="626"/>
    </location>
</feature>
<protein>
    <recommendedName>
        <fullName evidence="3">FHF complex subunit HOOK-interacting protein C-terminal domain-containing protein</fullName>
    </recommendedName>
</protein>
<feature type="compositionally biased region" description="Low complexity" evidence="2">
    <location>
        <begin position="470"/>
        <end position="486"/>
    </location>
</feature>
<dbReference type="AlphaFoldDB" id="A0AAE1E623"/>
<dbReference type="PANTHER" id="PTHR21705">
    <property type="entry name" value="RAI16 PROTEIN-RELATED"/>
    <property type="match status" value="1"/>
</dbReference>
<feature type="region of interest" description="Disordered" evidence="2">
    <location>
        <begin position="470"/>
        <end position="508"/>
    </location>
</feature>
<evidence type="ECO:0000256" key="1">
    <source>
        <dbReference type="ARBA" id="ARBA00024336"/>
    </source>
</evidence>
<organism evidence="4 5">
    <name type="scientific">Elysia crispata</name>
    <name type="common">lettuce slug</name>
    <dbReference type="NCBI Taxonomy" id="231223"/>
    <lineage>
        <taxon>Eukaryota</taxon>
        <taxon>Metazoa</taxon>
        <taxon>Spiralia</taxon>
        <taxon>Lophotrochozoa</taxon>
        <taxon>Mollusca</taxon>
        <taxon>Gastropoda</taxon>
        <taxon>Heterobranchia</taxon>
        <taxon>Euthyneura</taxon>
        <taxon>Panpulmonata</taxon>
        <taxon>Sacoglossa</taxon>
        <taxon>Placobranchoidea</taxon>
        <taxon>Plakobranchidae</taxon>
        <taxon>Elysia</taxon>
    </lineage>
</organism>
<feature type="compositionally biased region" description="Pro residues" evidence="2">
    <location>
        <begin position="885"/>
        <end position="894"/>
    </location>
</feature>
<comment type="caution">
    <text evidence="4">The sequence shown here is derived from an EMBL/GenBank/DDBJ whole genome shotgun (WGS) entry which is preliminary data.</text>
</comment>
<dbReference type="InterPro" id="IPR019384">
    <property type="entry name" value="FHIP"/>
</dbReference>
<keyword evidence="5" id="KW-1185">Reference proteome</keyword>
<dbReference type="Proteomes" id="UP001283361">
    <property type="component" value="Unassembled WGS sequence"/>
</dbReference>
<gene>
    <name evidence="4" type="ORF">RRG08_001016</name>
</gene>
<accession>A0AAE1E623</accession>
<feature type="compositionally biased region" description="Polar residues" evidence="2">
    <location>
        <begin position="859"/>
        <end position="869"/>
    </location>
</feature>
<comment type="similarity">
    <text evidence="1">Belongs to the FHIP family.</text>
</comment>
<feature type="compositionally biased region" description="Low complexity" evidence="2">
    <location>
        <begin position="870"/>
        <end position="884"/>
    </location>
</feature>
<feature type="region of interest" description="Disordered" evidence="2">
    <location>
        <begin position="1171"/>
        <end position="1192"/>
    </location>
</feature>
<feature type="compositionally biased region" description="Polar residues" evidence="2">
    <location>
        <begin position="561"/>
        <end position="581"/>
    </location>
</feature>
<dbReference type="PANTHER" id="PTHR21705:SF11">
    <property type="entry name" value="FHIP FAMILY PROTEIN CG3558"/>
    <property type="match status" value="1"/>
</dbReference>
<dbReference type="EMBL" id="JAWDGP010001087">
    <property type="protein sequence ID" value="KAK3794865.1"/>
    <property type="molecule type" value="Genomic_DNA"/>
</dbReference>
<name>A0AAE1E623_9GAST</name>
<sequence length="1236" mass="136583">MSWFKRGERKSQSPSERERSDTDRNTCLEVFQNHWKQVCVVLNGSDKRLTSPGGAATVDGVEAVLSNLEQMVTLLVGEDDEGGFPGPILQYLLETELLESFCSWCTINVATHDRLRLQQLRLFEHIISQSKQLLLVHRPVIKPLLRVLIDVSDSQEINNNGELEFKMVLVLHQICICISQQNLILESFFSTDADHGPARFLIFSLLIPYIHREGPVGQKARDALLLIMTLSARHPHIGQYIANNSHFCPVLATGLSGLYSSLPRRLTPPSDDWYAITHEDCQRIPDLQMFLNSLEFSNAVVQIAHPLVRDQLIEYIYTGFLVPVLAPALHQDIPGLPIPLLDTEMFRISREEVMTATAYLDLFIRHVTDPSLLKAVVKFVMTQKYDDVPILDSLLPRINSSTHLSTVTLALFNTLIDLNCEDIMYQLVFRYLVPCTHVMVSQRRSVRDLDLYGKSAEKFLSLRPTCCASPGQSSTGSASQSSSPSTDAATTHSGAPGKQPSLSVSSTSGSSVLPELMELAIGESSYLDYLHDARQVLTQKKHACTHWSYLYDGESPLPDSVRSSSHTSSQDRGPKNESGQIDSKGKENQHPPTGFIEVGSILKSSRELRESSNDSDASKKDSKNEIVAKSADVEDAVFLSAKSRDADSQKRCNNGKGERVEREGMLQEAKLYASLESVDTFLAFLLDWNNCKSAPDLEDSGNSVMEAASLLEDMLKELEKLGSTRNSVRFSVNDSKEEDDGHPESTINVSSLSPISIREENMSNTNQSMVSSFNQSEIPINDLRSISSESENATALARATGTISSAWENVTASDIPTDPKVKLRSTHNIMSGNLLQHEGQDSSSFVNISVVPEDGEKYSNGQESRQQDVQQNSIPPSQSLSSQPPVTPSNPSAPSPLTLKKSCKKPKDFPDGFKQARFLASTPLFSSSNKQAGDHKSAVTPAEEFPPSVLPFPVPKKQLKYLNDPPNIGPFLSSLLLRLEGMAGNSLYFNLLLTGVISRLAAYPQPLLRSFLLNHNLVFQPSVKSLVQVLSSLRQKLDSYSVTVKQFDQLVARARYNLAQREISLYNQQGAPLESLSIPSMLSDSSIVQLDDSATQNHLQQGNNSKSPSSIQLAKEKKKVSLGDIFRRSPGREKMASGKQKRSMSLLQRIQSPGSEGYRYYNYQEETSDMFKTSRPNPVMGNKSSSRSGGGGAWMTQSLSTWNAVYCSVVLDEFVKELSALSLEHSLLAGDGYLNS</sequence>
<feature type="region of interest" description="Disordered" evidence="2">
    <location>
        <begin position="557"/>
        <end position="626"/>
    </location>
</feature>
<dbReference type="Pfam" id="PF19311">
    <property type="entry name" value="KELAA"/>
    <property type="match status" value="1"/>
</dbReference>
<proteinExistence type="inferred from homology"/>